<name>A0A7S3LEC4_9STRA</name>
<dbReference type="Gene3D" id="3.40.140.10">
    <property type="entry name" value="Cytidine Deaminase, domain 2"/>
    <property type="match status" value="1"/>
</dbReference>
<dbReference type="Pfam" id="PF03665">
    <property type="entry name" value="UPF0172"/>
    <property type="match status" value="1"/>
</dbReference>
<dbReference type="GO" id="GO:0072546">
    <property type="term" value="C:EMC complex"/>
    <property type="evidence" value="ECO:0007669"/>
    <property type="project" value="InterPro"/>
</dbReference>
<dbReference type="AlphaFoldDB" id="A0A7S3LEC4"/>
<dbReference type="PANTHER" id="PTHR12941">
    <property type="entry name" value="ER MEMBRANE PROTEIN COMPLEX"/>
    <property type="match status" value="1"/>
</dbReference>
<gene>
    <name evidence="1" type="ORF">ACOF00016_LOCUS17646</name>
</gene>
<dbReference type="PANTHER" id="PTHR12941:SF10">
    <property type="entry name" value="ER MEMBRANE PROTEIN COMPLEX SUBUNIT 8_9 HOMOLOG"/>
    <property type="match status" value="1"/>
</dbReference>
<proteinExistence type="predicted"/>
<evidence type="ECO:0008006" key="2">
    <source>
        <dbReference type="Google" id="ProtNLM"/>
    </source>
</evidence>
<protein>
    <recommendedName>
        <fullName evidence="2">MPN domain-containing protein</fullName>
    </recommendedName>
</protein>
<evidence type="ECO:0000313" key="1">
    <source>
        <dbReference type="EMBL" id="CAE0420997.1"/>
    </source>
</evidence>
<dbReference type="InterPro" id="IPR005366">
    <property type="entry name" value="EMC8/9"/>
</dbReference>
<accession>A0A7S3LEC4</accession>
<reference evidence="1" key="1">
    <citation type="submission" date="2021-01" db="EMBL/GenBank/DDBJ databases">
        <authorList>
            <person name="Corre E."/>
            <person name="Pelletier E."/>
            <person name="Niang G."/>
            <person name="Scheremetjew M."/>
            <person name="Finn R."/>
            <person name="Kale V."/>
            <person name="Holt S."/>
            <person name="Cochrane G."/>
            <person name="Meng A."/>
            <person name="Brown T."/>
            <person name="Cohen L."/>
        </authorList>
    </citation>
    <scope>NUCLEOTIDE SEQUENCE</scope>
    <source>
        <strain evidence="1">CCMP127</strain>
    </source>
</reference>
<organism evidence="1">
    <name type="scientific">Amphora coffeiformis</name>
    <dbReference type="NCBI Taxonomy" id="265554"/>
    <lineage>
        <taxon>Eukaryota</taxon>
        <taxon>Sar</taxon>
        <taxon>Stramenopiles</taxon>
        <taxon>Ochrophyta</taxon>
        <taxon>Bacillariophyta</taxon>
        <taxon>Bacillariophyceae</taxon>
        <taxon>Bacillariophycidae</taxon>
        <taxon>Thalassiophysales</taxon>
        <taxon>Catenulaceae</taxon>
        <taxon>Amphora</taxon>
    </lineage>
</organism>
<sequence length="209" mass="22601">MADDKENYKQVLVEPEAFVSMLLHARKHPHQVVHGVLLGSNKDKFSLAVAAAVPVCHGTPMQPWIETSLSLIEAQSEGDTKIVGWYTAPLLAEDTRPGPVALRMASILEASGSKPALIVLNNKAAGDCGKGDTNQVVTAVQAYGKDFGNQYQEKISTLVFNSAKVTKALQEAIESKVSCNDFLDHLEGEPTTTWYPNPELTKLVTKIAS</sequence>
<dbReference type="EMBL" id="HBIM01023848">
    <property type="protein sequence ID" value="CAE0420997.1"/>
    <property type="molecule type" value="Transcribed_RNA"/>
</dbReference>